<evidence type="ECO:0000259" key="1">
    <source>
        <dbReference type="Pfam" id="PF07238"/>
    </source>
</evidence>
<dbReference type="Pfam" id="PF07238">
    <property type="entry name" value="PilZ"/>
    <property type="match status" value="1"/>
</dbReference>
<sequence length="229" mass="26380">MGELKDHILKWLKDRIDKKQHVEVISFYNEVPVHVKLVPTSVEGFKTVGWESNPKLIPAVDQTQAFYIPFVHPVHKEREILSAGVLYYGKDYIETTFPSFSIDPRFKRNSVRIKVSDLKPVIVRINDGEKTLTLRALDISEGGVGVEAEKGTFSLNEELMLDLKFPDGKEVNNIFGKVVNVESLMPDKKKEKAGIAFLKIREKDKDVINRYIVQRQKEIINEFKMFCEE</sequence>
<keyword evidence="3" id="KW-1185">Reference proteome</keyword>
<protein>
    <submittedName>
        <fullName evidence="2">PilZ domain-containing protein</fullName>
    </submittedName>
</protein>
<dbReference type="EMBL" id="FZOB01000002">
    <property type="protein sequence ID" value="SNR64599.1"/>
    <property type="molecule type" value="Genomic_DNA"/>
</dbReference>
<dbReference type="GO" id="GO:0035438">
    <property type="term" value="F:cyclic-di-GMP binding"/>
    <property type="evidence" value="ECO:0007669"/>
    <property type="project" value="InterPro"/>
</dbReference>
<proteinExistence type="predicted"/>
<gene>
    <name evidence="2" type="ORF">SAMN06265340_10215</name>
</gene>
<accession>A0A238Y2Q4</accession>
<reference evidence="3" key="1">
    <citation type="submission" date="2017-06" db="EMBL/GenBank/DDBJ databases">
        <authorList>
            <person name="Varghese N."/>
            <person name="Submissions S."/>
        </authorList>
    </citation>
    <scope>NUCLEOTIDE SEQUENCE [LARGE SCALE GENOMIC DNA]</scope>
    <source>
        <strain evidence="3">DSM 15668</strain>
    </source>
</reference>
<feature type="domain" description="PilZ" evidence="1">
    <location>
        <begin position="107"/>
        <end position="213"/>
    </location>
</feature>
<organism evidence="2 3">
    <name type="scientific">Desulfurobacterium atlanticum</name>
    <dbReference type="NCBI Taxonomy" id="240169"/>
    <lineage>
        <taxon>Bacteria</taxon>
        <taxon>Pseudomonadati</taxon>
        <taxon>Aquificota</taxon>
        <taxon>Aquificia</taxon>
        <taxon>Desulfurobacteriales</taxon>
        <taxon>Desulfurobacteriaceae</taxon>
        <taxon>Desulfurobacterium</taxon>
    </lineage>
</organism>
<dbReference type="RefSeq" id="WP_180706389.1">
    <property type="nucleotide sequence ID" value="NZ_FZOB01000002.1"/>
</dbReference>
<dbReference type="InterPro" id="IPR009875">
    <property type="entry name" value="PilZ_domain"/>
</dbReference>
<name>A0A238Y2Q4_9BACT</name>
<dbReference type="Proteomes" id="UP000198405">
    <property type="component" value="Unassembled WGS sequence"/>
</dbReference>
<dbReference type="Gene3D" id="2.40.10.220">
    <property type="entry name" value="predicted glycosyltransferase like domains"/>
    <property type="match status" value="1"/>
</dbReference>
<dbReference type="AlphaFoldDB" id="A0A238Y2Q4"/>
<evidence type="ECO:0000313" key="2">
    <source>
        <dbReference type="EMBL" id="SNR64599.1"/>
    </source>
</evidence>
<evidence type="ECO:0000313" key="3">
    <source>
        <dbReference type="Proteomes" id="UP000198405"/>
    </source>
</evidence>